<protein>
    <submittedName>
        <fullName evidence="2">61 kDa AcORF9-like protein</fullName>
    </submittedName>
</protein>
<name>A0A2H4T2W5_9VIRU</name>
<sequence length="302" mass="32798">MDFGVLLQDISVQQSNSYNFGLSIERDLLRDSILNDVGSSVEHFHVRSITTGNDCLPSGHNISNSQQSTNPTKSMASWCRTSGRKIIIEPILVTPDSYLQLAYTSKSLQSNGQYVNSPIPQPARVYNILMNADTCPNTVEKSTAQVLDDLLFAQKLSDTSAAIMDVDVAVTATDTITLADGNVEIEEMPTPIPPPPPPPPPPPVTTEIPSAPPLPPLNITVSMPSTLPPKTNPAPTNVDPRDELMNSIKAGVKLRPVNKDSSRNEVTVQEPSHIASILMRRIAINPDEEEIEVVESSSSDWK</sequence>
<proteinExistence type="predicted"/>
<reference evidence="2" key="1">
    <citation type="journal article" date="2021" name="Virus">
        <title>The discovery, distribution and diversity of DNA viruses associated with Drosophila melanogaster in Europe.</title>
        <authorList>
            <person name="Wallace M.A."/>
            <person name="Coffman K.A."/>
            <person name="Gilbert C."/>
            <person name="Ravindran S."/>
            <person name="Albery G.F."/>
            <person name="Abbott J."/>
            <person name="Argyridou E."/>
            <person name="Bellosta P."/>
            <person name="Betancourt A.J."/>
            <person name="Colinet H."/>
            <person name="Eric K."/>
            <person name="Glaser-Schmitt A."/>
            <person name="Grath S."/>
            <person name="Jelic M."/>
            <person name="Kankare M."/>
            <person name="Kozeretska I."/>
            <person name="Loeschcke V."/>
            <person name="Montchamp-Moreau C."/>
            <person name="Ometto L."/>
            <person name="Onder B.S."/>
            <person name="Orengo D.J."/>
            <person name="Parsch J."/>
            <person name="Pascual M."/>
            <person name="Patenkovic A."/>
            <person name="Puerma E."/>
            <person name="Ritchie M.G."/>
            <person name="Rota-Stabelli O."/>
            <person name="Schou M.F."/>
            <person name="Serga S.V."/>
            <person name="Stamenkovic-Radak M."/>
            <person name="Tanaskovic M."/>
            <person name="Veselinovic M.S."/>
            <person name="Vieira J."/>
            <person name="Vieira C.P."/>
            <person name="Kapun M."/>
            <person name="Flatt T."/>
            <person name="Gonzalez J."/>
            <person name="Staubach F."/>
            <person name="Obbard D.J."/>
        </authorList>
    </citation>
    <scope>NUCLEOTIDE SEQUENCE</scope>
    <source>
        <strain evidence="2">DrosEU28 Tomelloso 2015</strain>
    </source>
</reference>
<evidence type="ECO:0000313" key="3">
    <source>
        <dbReference type="Proteomes" id="UP000289333"/>
    </source>
</evidence>
<organism evidence="2">
    <name type="scientific">Tomelloso virus</name>
    <dbReference type="NCBI Taxonomy" id="2053981"/>
    <lineage>
        <taxon>Viruses</taxon>
        <taxon>Viruses incertae sedis</taxon>
        <taxon>Naldaviricetes</taxon>
        <taxon>Lefavirales</taxon>
        <taxon>Nudiviridae</taxon>
        <taxon>Alphanudivirus</taxon>
        <taxon>Alphanudivirus alterdromelanogasteris</taxon>
    </lineage>
</organism>
<keyword evidence="3" id="KW-1185">Reference proteome</keyword>
<dbReference type="RefSeq" id="YP_009553405.1">
    <property type="nucleotide sequence ID" value="NC_040789.1"/>
</dbReference>
<dbReference type="EMBL" id="KY457233">
    <property type="protein sequence ID" value="ATY70219.1"/>
    <property type="molecule type" value="Genomic_DNA"/>
</dbReference>
<feature type="domain" description="WH2" evidence="1">
    <location>
        <begin position="240"/>
        <end position="257"/>
    </location>
</feature>
<dbReference type="GeneID" id="41701419"/>
<evidence type="ECO:0000259" key="1">
    <source>
        <dbReference type="PROSITE" id="PS51082"/>
    </source>
</evidence>
<dbReference type="Proteomes" id="UP000289333">
    <property type="component" value="Segment"/>
</dbReference>
<dbReference type="InterPro" id="IPR003124">
    <property type="entry name" value="WH2_dom"/>
</dbReference>
<accession>A0A2H4T2W5</accession>
<dbReference type="OrthoDB" id="28131at10239"/>
<dbReference type="KEGG" id="vg:41701419"/>
<dbReference type="GO" id="GO:0003779">
    <property type="term" value="F:actin binding"/>
    <property type="evidence" value="ECO:0007669"/>
    <property type="project" value="InterPro"/>
</dbReference>
<dbReference type="Gene3D" id="6.10.280.150">
    <property type="match status" value="1"/>
</dbReference>
<evidence type="ECO:0000313" key="2">
    <source>
        <dbReference type="EMBL" id="ATY70219.1"/>
    </source>
</evidence>
<dbReference type="PROSITE" id="PS51082">
    <property type="entry name" value="WH2"/>
    <property type="match status" value="1"/>
</dbReference>